<dbReference type="AlphaFoldDB" id="A0AAJ0QXG7"/>
<dbReference type="Gene3D" id="3.40.1350.10">
    <property type="match status" value="1"/>
</dbReference>
<sequence>MDTKKKGDIFENFVFDYFSALIQKGYMGLNPSHTKIYKQKKYYSKDREDYIIFDVAIEVFLFDQKEPYLVILIECKNYEKSVPVDDIEEFSTKVSQVGKHYTKAICITKNGFQKGALNVAKNRKIGLWRITANDNHEVIFNRT</sequence>
<evidence type="ECO:0000313" key="3">
    <source>
        <dbReference type="Proteomes" id="UP000076296"/>
    </source>
</evidence>
<accession>A0AAJ0QXG7</accession>
<protein>
    <submittedName>
        <fullName evidence="2">Restriction endonuclease</fullName>
    </submittedName>
</protein>
<reference evidence="2 3" key="1">
    <citation type="submission" date="2016-01" db="EMBL/GenBank/DDBJ databases">
        <title>Draft sequences of Acinetobacter baumannii isolates from wounded military personnel.</title>
        <authorList>
            <person name="Arivett B.A."/>
            <person name="Fiester S.E."/>
            <person name="Ream D.C."/>
            <person name="Actis L.A."/>
        </authorList>
    </citation>
    <scope>NUCLEOTIDE SEQUENCE [LARGE SCALE GENOMIC DNA]</scope>
    <source>
        <strain evidence="2 3">AB2828</strain>
    </source>
</reference>
<evidence type="ECO:0000313" key="2">
    <source>
        <dbReference type="EMBL" id="KZA16720.1"/>
    </source>
</evidence>
<organism evidence="2 3">
    <name type="scientific">Acinetobacter baumannii</name>
    <dbReference type="NCBI Taxonomy" id="470"/>
    <lineage>
        <taxon>Bacteria</taxon>
        <taxon>Pseudomonadati</taxon>
        <taxon>Pseudomonadota</taxon>
        <taxon>Gammaproteobacteria</taxon>
        <taxon>Moraxellales</taxon>
        <taxon>Moraxellaceae</taxon>
        <taxon>Acinetobacter</taxon>
        <taxon>Acinetobacter calcoaceticus/baumannii complex</taxon>
    </lineage>
</organism>
<dbReference type="Proteomes" id="UP000076296">
    <property type="component" value="Unassembled WGS sequence"/>
</dbReference>
<keyword evidence="2" id="KW-0540">Nuclease</keyword>
<dbReference type="GO" id="GO:0009307">
    <property type="term" value="P:DNA restriction-modification system"/>
    <property type="evidence" value="ECO:0007669"/>
    <property type="project" value="InterPro"/>
</dbReference>
<evidence type="ECO:0000259" key="1">
    <source>
        <dbReference type="Pfam" id="PF04471"/>
    </source>
</evidence>
<proteinExistence type="predicted"/>
<keyword evidence="2" id="KW-0378">Hydrolase</keyword>
<feature type="domain" description="Restriction endonuclease type IV Mrr" evidence="1">
    <location>
        <begin position="66"/>
        <end position="129"/>
    </location>
</feature>
<name>A0AAJ0QXG7_ACIBA</name>
<dbReference type="SUPFAM" id="SSF52980">
    <property type="entry name" value="Restriction endonuclease-like"/>
    <property type="match status" value="1"/>
</dbReference>
<gene>
    <name evidence="2" type="ORF">LV35_02015</name>
</gene>
<dbReference type="InterPro" id="IPR011856">
    <property type="entry name" value="tRNA_endonuc-like_dom_sf"/>
</dbReference>
<dbReference type="GO" id="GO:0003677">
    <property type="term" value="F:DNA binding"/>
    <property type="evidence" value="ECO:0007669"/>
    <property type="project" value="InterPro"/>
</dbReference>
<dbReference type="Pfam" id="PF04471">
    <property type="entry name" value="Mrr_cat"/>
    <property type="match status" value="1"/>
</dbReference>
<dbReference type="InterPro" id="IPR011335">
    <property type="entry name" value="Restrct_endonuc-II-like"/>
</dbReference>
<dbReference type="EMBL" id="LRDT01000028">
    <property type="protein sequence ID" value="KZA16720.1"/>
    <property type="molecule type" value="Genomic_DNA"/>
</dbReference>
<comment type="caution">
    <text evidence="2">The sequence shown here is derived from an EMBL/GenBank/DDBJ whole genome shotgun (WGS) entry which is preliminary data.</text>
</comment>
<dbReference type="InterPro" id="IPR007560">
    <property type="entry name" value="Restrct_endonuc_IV_Mrr"/>
</dbReference>
<dbReference type="GO" id="GO:0004519">
    <property type="term" value="F:endonuclease activity"/>
    <property type="evidence" value="ECO:0007669"/>
    <property type="project" value="UniProtKB-KW"/>
</dbReference>
<keyword evidence="2" id="KW-0255">Endonuclease</keyword>